<dbReference type="GO" id="GO:0001881">
    <property type="term" value="P:receptor recycling"/>
    <property type="evidence" value="ECO:0007669"/>
    <property type="project" value="TreeGrafter"/>
</dbReference>
<dbReference type="PANTHER" id="PTHR22902">
    <property type="entry name" value="SESQUIPEDALIAN"/>
    <property type="match status" value="1"/>
</dbReference>
<protein>
    <recommendedName>
        <fullName evidence="1">Pleckstrin homology domain-containing family J member 1</fullName>
    </recommendedName>
</protein>
<dbReference type="PROSITE" id="PS50003">
    <property type="entry name" value="PH_DOMAIN"/>
    <property type="match status" value="1"/>
</dbReference>
<dbReference type="Pfam" id="PF00169">
    <property type="entry name" value="PH"/>
    <property type="match status" value="1"/>
</dbReference>
<dbReference type="CDD" id="cd13258">
    <property type="entry name" value="PH_PLEKHJ1"/>
    <property type="match status" value="1"/>
</dbReference>
<gene>
    <name evidence="3" type="ORF">ACAOBT_LOCUS6230</name>
</gene>
<name>A0A9P0P0X8_ACAOB</name>
<evidence type="ECO:0000256" key="1">
    <source>
        <dbReference type="ARBA" id="ARBA00041004"/>
    </source>
</evidence>
<dbReference type="PANTHER" id="PTHR22902:SF9">
    <property type="entry name" value="PLECKSTRIN HOMOLOGY DOMAIN-CONTAINING FAMILY J MEMBER 1"/>
    <property type="match status" value="1"/>
</dbReference>
<dbReference type="EMBL" id="CAKOFQ010006722">
    <property type="protein sequence ID" value="CAH1965241.1"/>
    <property type="molecule type" value="Genomic_DNA"/>
</dbReference>
<sequence length="212" mass="25007">MKYNDRELVRLGEQESDLEGILHHIKPQQNDWTDWYQRPCFKERYFKLINNLLFYYRVEDKEEPLGVLVLENAQVAYERPHRGIPFAFSLIFKVNDRVKDDESKHIFSCRCDADVSKWVTVLKKASYEYWRSQYVILKTKISMKTGVDPVLEYMKSKNSVSVERTEVKRKAKETKPTFYSHIESSSFIAYTSDKNSATAHSENDTIDNLISL</sequence>
<dbReference type="GO" id="GO:0005769">
    <property type="term" value="C:early endosome"/>
    <property type="evidence" value="ECO:0007669"/>
    <property type="project" value="TreeGrafter"/>
</dbReference>
<dbReference type="GO" id="GO:0005802">
    <property type="term" value="C:trans-Golgi network"/>
    <property type="evidence" value="ECO:0007669"/>
    <property type="project" value="TreeGrafter"/>
</dbReference>
<keyword evidence="4" id="KW-1185">Reference proteome</keyword>
<organism evidence="3 4">
    <name type="scientific">Acanthoscelides obtectus</name>
    <name type="common">Bean weevil</name>
    <name type="synonym">Bruchus obtectus</name>
    <dbReference type="NCBI Taxonomy" id="200917"/>
    <lineage>
        <taxon>Eukaryota</taxon>
        <taxon>Metazoa</taxon>
        <taxon>Ecdysozoa</taxon>
        <taxon>Arthropoda</taxon>
        <taxon>Hexapoda</taxon>
        <taxon>Insecta</taxon>
        <taxon>Pterygota</taxon>
        <taxon>Neoptera</taxon>
        <taxon>Endopterygota</taxon>
        <taxon>Coleoptera</taxon>
        <taxon>Polyphaga</taxon>
        <taxon>Cucujiformia</taxon>
        <taxon>Chrysomeloidea</taxon>
        <taxon>Chrysomelidae</taxon>
        <taxon>Bruchinae</taxon>
        <taxon>Bruchini</taxon>
        <taxon>Acanthoscelides</taxon>
    </lineage>
</organism>
<evidence type="ECO:0000259" key="2">
    <source>
        <dbReference type="PROSITE" id="PS50003"/>
    </source>
</evidence>
<dbReference type="Proteomes" id="UP001152888">
    <property type="component" value="Unassembled WGS sequence"/>
</dbReference>
<evidence type="ECO:0000313" key="3">
    <source>
        <dbReference type="EMBL" id="CAH1965241.1"/>
    </source>
</evidence>
<comment type="caution">
    <text evidence="3">The sequence shown here is derived from an EMBL/GenBank/DDBJ whole genome shotgun (WGS) entry which is preliminary data.</text>
</comment>
<dbReference type="GO" id="GO:0055037">
    <property type="term" value="C:recycling endosome"/>
    <property type="evidence" value="ECO:0007669"/>
    <property type="project" value="TreeGrafter"/>
</dbReference>
<dbReference type="Gene3D" id="2.30.29.30">
    <property type="entry name" value="Pleckstrin-homology domain (PH domain)/Phosphotyrosine-binding domain (PTB)"/>
    <property type="match status" value="1"/>
</dbReference>
<dbReference type="InterPro" id="IPR001849">
    <property type="entry name" value="PH_domain"/>
</dbReference>
<dbReference type="InterPro" id="IPR045188">
    <property type="entry name" value="Boi1/Boi2-like"/>
</dbReference>
<dbReference type="OrthoDB" id="10055808at2759"/>
<dbReference type="GO" id="GO:0005829">
    <property type="term" value="C:cytosol"/>
    <property type="evidence" value="ECO:0007669"/>
    <property type="project" value="GOC"/>
</dbReference>
<dbReference type="GO" id="GO:0042147">
    <property type="term" value="P:retrograde transport, endosome to Golgi"/>
    <property type="evidence" value="ECO:0007669"/>
    <property type="project" value="TreeGrafter"/>
</dbReference>
<feature type="domain" description="PH" evidence="2">
    <location>
        <begin position="15"/>
        <end position="127"/>
    </location>
</feature>
<reference evidence="3" key="1">
    <citation type="submission" date="2022-03" db="EMBL/GenBank/DDBJ databases">
        <authorList>
            <person name="Sayadi A."/>
        </authorList>
    </citation>
    <scope>NUCLEOTIDE SEQUENCE</scope>
</reference>
<dbReference type="InterPro" id="IPR011993">
    <property type="entry name" value="PH-like_dom_sf"/>
</dbReference>
<dbReference type="GO" id="GO:0007032">
    <property type="term" value="P:endosome organization"/>
    <property type="evidence" value="ECO:0007669"/>
    <property type="project" value="TreeGrafter"/>
</dbReference>
<proteinExistence type="predicted"/>
<dbReference type="AlphaFoldDB" id="A0A9P0P0X8"/>
<evidence type="ECO:0000313" key="4">
    <source>
        <dbReference type="Proteomes" id="UP001152888"/>
    </source>
</evidence>
<dbReference type="SUPFAM" id="SSF50729">
    <property type="entry name" value="PH domain-like"/>
    <property type="match status" value="1"/>
</dbReference>
<accession>A0A9P0P0X8</accession>
<dbReference type="SMART" id="SM00233">
    <property type="entry name" value="PH"/>
    <property type="match status" value="1"/>
</dbReference>